<feature type="region of interest" description="Disordered" evidence="5">
    <location>
        <begin position="708"/>
        <end position="763"/>
    </location>
</feature>
<dbReference type="InterPro" id="IPR055081">
    <property type="entry name" value="NLP1-9_GAF"/>
</dbReference>
<evidence type="ECO:0000259" key="6">
    <source>
        <dbReference type="PROSITE" id="PS51519"/>
    </source>
</evidence>
<dbReference type="InterPro" id="IPR045012">
    <property type="entry name" value="NLP"/>
</dbReference>
<keyword evidence="4" id="KW-0539">Nucleus</keyword>
<keyword evidence="2" id="KW-0238">DNA-binding</keyword>
<dbReference type="GO" id="GO:0003700">
    <property type="term" value="F:DNA-binding transcription factor activity"/>
    <property type="evidence" value="ECO:0007669"/>
    <property type="project" value="InterPro"/>
</dbReference>
<dbReference type="Gene3D" id="3.10.20.90">
    <property type="entry name" value="Phosphatidylinositol 3-kinase Catalytic Subunit, Chain A, domain 1"/>
    <property type="match status" value="1"/>
</dbReference>
<dbReference type="InterPro" id="IPR003035">
    <property type="entry name" value="RWP-RK_dom"/>
</dbReference>
<comment type="caution">
    <text evidence="8">The sequence shown here is derived from an EMBL/GenBank/DDBJ whole genome shotgun (WGS) entry which is preliminary data.</text>
</comment>
<feature type="region of interest" description="Disordered" evidence="5">
    <location>
        <begin position="503"/>
        <end position="530"/>
    </location>
</feature>
<evidence type="ECO:0000256" key="3">
    <source>
        <dbReference type="ARBA" id="ARBA00023163"/>
    </source>
</evidence>
<organism evidence="8 9">
    <name type="scientific">Lithospermum erythrorhizon</name>
    <name type="common">Purple gromwell</name>
    <name type="synonym">Lithospermum officinale var. erythrorhizon</name>
    <dbReference type="NCBI Taxonomy" id="34254"/>
    <lineage>
        <taxon>Eukaryota</taxon>
        <taxon>Viridiplantae</taxon>
        <taxon>Streptophyta</taxon>
        <taxon>Embryophyta</taxon>
        <taxon>Tracheophyta</taxon>
        <taxon>Spermatophyta</taxon>
        <taxon>Magnoliopsida</taxon>
        <taxon>eudicotyledons</taxon>
        <taxon>Gunneridae</taxon>
        <taxon>Pentapetalae</taxon>
        <taxon>asterids</taxon>
        <taxon>lamiids</taxon>
        <taxon>Boraginales</taxon>
        <taxon>Boraginaceae</taxon>
        <taxon>Boraginoideae</taxon>
        <taxon>Lithospermeae</taxon>
        <taxon>Lithospermum</taxon>
    </lineage>
</organism>
<name>A0AAV3RYB3_LITER</name>
<dbReference type="InterPro" id="IPR053793">
    <property type="entry name" value="PB1-like"/>
</dbReference>
<evidence type="ECO:0000256" key="1">
    <source>
        <dbReference type="ARBA" id="ARBA00023015"/>
    </source>
</evidence>
<dbReference type="AlphaFoldDB" id="A0AAV3RYB3"/>
<dbReference type="PANTHER" id="PTHR32002:SF46">
    <property type="entry name" value="PROTEIN NLP2"/>
    <property type="match status" value="1"/>
</dbReference>
<evidence type="ECO:0000313" key="8">
    <source>
        <dbReference type="EMBL" id="GAA0185939.1"/>
    </source>
</evidence>
<feature type="compositionally biased region" description="Low complexity" evidence="5">
    <location>
        <begin position="600"/>
        <end position="613"/>
    </location>
</feature>
<dbReference type="PROSITE" id="PS51745">
    <property type="entry name" value="PB1"/>
    <property type="match status" value="1"/>
</dbReference>
<feature type="domain" description="RWP-RK" evidence="6">
    <location>
        <begin position="613"/>
        <end position="694"/>
    </location>
</feature>
<dbReference type="InterPro" id="IPR000270">
    <property type="entry name" value="PB1_dom"/>
</dbReference>
<dbReference type="CDD" id="cd06407">
    <property type="entry name" value="PB1_NLP"/>
    <property type="match status" value="1"/>
</dbReference>
<evidence type="ECO:0000256" key="4">
    <source>
        <dbReference type="ARBA" id="ARBA00023242"/>
    </source>
</evidence>
<evidence type="ECO:0000313" key="9">
    <source>
        <dbReference type="Proteomes" id="UP001454036"/>
    </source>
</evidence>
<feature type="compositionally biased region" description="Polar residues" evidence="5">
    <location>
        <begin position="710"/>
        <end position="721"/>
    </location>
</feature>
<dbReference type="SMART" id="SM00666">
    <property type="entry name" value="PB1"/>
    <property type="match status" value="1"/>
</dbReference>
<dbReference type="Pfam" id="PF02042">
    <property type="entry name" value="RWP-RK"/>
    <property type="match status" value="1"/>
</dbReference>
<accession>A0AAV3RYB3</accession>
<keyword evidence="1" id="KW-0805">Transcription regulation</keyword>
<reference evidence="8 9" key="1">
    <citation type="submission" date="2024-01" db="EMBL/GenBank/DDBJ databases">
        <title>The complete chloroplast genome sequence of Lithospermum erythrorhizon: insights into the phylogenetic relationship among Boraginaceae species and the maternal lineages of purple gromwells.</title>
        <authorList>
            <person name="Okada T."/>
            <person name="Watanabe K."/>
        </authorList>
    </citation>
    <scope>NUCLEOTIDE SEQUENCE [LARGE SCALE GENOMIC DNA]</scope>
</reference>
<feature type="compositionally biased region" description="Basic and acidic residues" evidence="5">
    <location>
        <begin position="722"/>
        <end position="735"/>
    </location>
</feature>
<dbReference type="Pfam" id="PF22922">
    <property type="entry name" value="GAF_NLP"/>
    <property type="match status" value="2"/>
</dbReference>
<proteinExistence type="predicted"/>
<feature type="compositionally biased region" description="Low complexity" evidence="5">
    <location>
        <begin position="749"/>
        <end position="763"/>
    </location>
</feature>
<protein>
    <submittedName>
        <fullName evidence="8">Uncharacterized protein</fullName>
    </submittedName>
</protein>
<keyword evidence="3" id="KW-0804">Transcription</keyword>
<dbReference type="SUPFAM" id="SSF54277">
    <property type="entry name" value="CAD &amp; PB1 domains"/>
    <property type="match status" value="1"/>
</dbReference>
<keyword evidence="9" id="KW-1185">Reference proteome</keyword>
<dbReference type="EMBL" id="BAABME010013222">
    <property type="protein sequence ID" value="GAA0185939.1"/>
    <property type="molecule type" value="Genomic_DNA"/>
</dbReference>
<dbReference type="Proteomes" id="UP001454036">
    <property type="component" value="Unassembled WGS sequence"/>
</dbReference>
<sequence length="937" mass="104760">MDDGVFTQNTLLDVLSDDVMDELLYDGFWLEAAYGSNFSQQSGPSSSSILDSSFCFPTSEINHIGHLNQNIYSERVVEENRSLTYPQMDKVSENEEQKQQAILPSPNSTQLGSFLIEGTDMNRRLWIGPTRNPTPTVSVKKRLMQAIEYLNEYSRDKDILIQIWVPIKRGGRHVLTTNNQPFCLNPNSQSLADYRSVSQKFQFAAEENSRELIGLPGRVFLKKLPEWTPDVQFFKSEEYPRVTHAQQFKVRGSVALPVFQRGSGTCLGVVEILTTIRKVNYHPELEDVCRALEAVDLRSSDVSSIPKVEDANKSYQAVLSEIQNVLKSITDVHKLPLAQTWAPCIQQGKGGCRHSDENYTSCISTVDNACYVLDSQVRPFHEACSEHHLLKGEGIVGNAFMTNQPCFNPDIKKFSKTEYPLAHYARMFKLGAAVAIRLRSDFTGSADFVIEFFLPLDCKDPNDQKYMLTSFSSMMQQMCQTLHVVTDQELAEEMKSLARERCSSSVAKPDDRKALEISTHPEDPHTDGSSWLTHMMKAQEKGKGISISVGSHKEEVEEEFRLTSQWNNQVIDLHHMSTFPEHIQAQQESGSDNRAEGNEELSSIGGLSSSGSRRAGERRRTKVEKSISLDVLRQYFAGSLKDAANNLGVCPTTLKRICRQYGITRWPSRKIKKVGHSLRKLQLVIDSVQGAEGSIRLGSFYSNFPELGSPNLTGSSNNSTMLKRDEDLQKSDVRPEGSLLIPGNAATKSPSSGSHTSGSSFSGSTGAKELHLLVNTSSEQLGDVLPRALSDGQLPQFRQEESNLLIRSQNQKIFTEAASLEALPPLPLSGTEVVPDTAIFKVKASFRGEMTRFSLPPHCRFTDIHRELLRRFNVDDANRIGIKYLDDDSEWVLLTCDEDLDECLDIHRSSSTRTIKMSLHQSNLPGLRSSFGSSCPF</sequence>
<gene>
    <name evidence="8" type="ORF">LIER_33227</name>
</gene>
<evidence type="ECO:0000256" key="2">
    <source>
        <dbReference type="ARBA" id="ARBA00023125"/>
    </source>
</evidence>
<feature type="domain" description="PB1" evidence="7">
    <location>
        <begin position="839"/>
        <end position="922"/>
    </location>
</feature>
<dbReference type="PROSITE" id="PS51519">
    <property type="entry name" value="RWP_RK"/>
    <property type="match status" value="1"/>
</dbReference>
<evidence type="ECO:0000259" key="7">
    <source>
        <dbReference type="PROSITE" id="PS51745"/>
    </source>
</evidence>
<feature type="compositionally biased region" description="Basic and acidic residues" evidence="5">
    <location>
        <begin position="503"/>
        <end position="526"/>
    </location>
</feature>
<evidence type="ECO:0000256" key="5">
    <source>
        <dbReference type="SAM" id="MobiDB-lite"/>
    </source>
</evidence>
<dbReference type="GO" id="GO:0003677">
    <property type="term" value="F:DNA binding"/>
    <property type="evidence" value="ECO:0007669"/>
    <property type="project" value="UniProtKB-KW"/>
</dbReference>
<dbReference type="PANTHER" id="PTHR32002">
    <property type="entry name" value="PROTEIN NLP8"/>
    <property type="match status" value="1"/>
</dbReference>
<feature type="region of interest" description="Disordered" evidence="5">
    <location>
        <begin position="583"/>
        <end position="622"/>
    </location>
</feature>
<dbReference type="InterPro" id="IPR034891">
    <property type="entry name" value="PB1_NLP"/>
</dbReference>
<dbReference type="Pfam" id="PF00564">
    <property type="entry name" value="PB1"/>
    <property type="match status" value="1"/>
</dbReference>